<evidence type="ECO:0000313" key="3">
    <source>
        <dbReference type="Proteomes" id="UP000295554"/>
    </source>
</evidence>
<dbReference type="RefSeq" id="WP_133214578.1">
    <property type="nucleotide sequence ID" value="NZ_SMSE01000004.1"/>
</dbReference>
<evidence type="ECO:0000313" key="2">
    <source>
        <dbReference type="EMBL" id="TDG11893.1"/>
    </source>
</evidence>
<sequence length="293" mass="32187">MTEAIASASGVLRIGIVGDLHTHFDALDVHTLNQRSFDLLFFTGDLGSGSRESSLEMARLLSALRGKVLVMPGNNDTVDIRQLAAELTHRSGQNAIMAIARQWQHDGDIALCGYSLHRLNVGGRRISLIAARPHSMGGPELTFPEYMSQTYAIHTLEDSVARMKALVDQADPEIIFLAHNGPHGLGEKPEDIWGCDFMPDGGDWGDPDLAAVIQYASSIGKRVLAVVAGHMHLRTKQGNERPWRVAQGGTVHVNAARVPRIFSRDREVFRHHVLLTLTPDTLDIEEVLLAEEE</sequence>
<dbReference type="OrthoDB" id="333335at2"/>
<keyword evidence="3" id="KW-1185">Reference proteome</keyword>
<dbReference type="PANTHER" id="PTHR35769">
    <property type="entry name" value="CALCINEURIN-LIKE METALLO-PHOSPHOESTERASE SUPERFAMILY PROTEIN"/>
    <property type="match status" value="1"/>
</dbReference>
<protein>
    <recommendedName>
        <fullName evidence="1">Calcineurin-like phosphoesterase domain-containing protein</fullName>
    </recommendedName>
</protein>
<name>A0A4R5LNG7_9GAMM</name>
<dbReference type="Pfam" id="PF00149">
    <property type="entry name" value="Metallophos"/>
    <property type="match status" value="1"/>
</dbReference>
<dbReference type="EMBL" id="SMSE01000004">
    <property type="protein sequence ID" value="TDG11893.1"/>
    <property type="molecule type" value="Genomic_DNA"/>
</dbReference>
<gene>
    <name evidence="2" type="ORF">E2F43_16130</name>
</gene>
<organism evidence="2 3">
    <name type="scientific">Seongchinamella unica</name>
    <dbReference type="NCBI Taxonomy" id="2547392"/>
    <lineage>
        <taxon>Bacteria</taxon>
        <taxon>Pseudomonadati</taxon>
        <taxon>Pseudomonadota</taxon>
        <taxon>Gammaproteobacteria</taxon>
        <taxon>Cellvibrionales</taxon>
        <taxon>Halieaceae</taxon>
        <taxon>Seongchinamella</taxon>
    </lineage>
</organism>
<comment type="caution">
    <text evidence="2">The sequence shown here is derived from an EMBL/GenBank/DDBJ whole genome shotgun (WGS) entry which is preliminary data.</text>
</comment>
<dbReference type="Gene3D" id="3.60.21.10">
    <property type="match status" value="1"/>
</dbReference>
<reference evidence="2 3" key="1">
    <citation type="submission" date="2019-03" db="EMBL/GenBank/DDBJ databases">
        <title>Seongchinamella monodicae gen. nov., sp. nov., a novel member of the Gammaproteobacteria isolated from a tidal mudflat of beach.</title>
        <authorList>
            <person name="Yang H.G."/>
            <person name="Kang J.W."/>
            <person name="Lee S.D."/>
        </authorList>
    </citation>
    <scope>NUCLEOTIDE SEQUENCE [LARGE SCALE GENOMIC DNA]</scope>
    <source>
        <strain evidence="2 3">GH4-78</strain>
    </source>
</reference>
<proteinExistence type="predicted"/>
<dbReference type="GO" id="GO:0016787">
    <property type="term" value="F:hydrolase activity"/>
    <property type="evidence" value="ECO:0007669"/>
    <property type="project" value="InterPro"/>
</dbReference>
<dbReference type="Proteomes" id="UP000295554">
    <property type="component" value="Unassembled WGS sequence"/>
</dbReference>
<dbReference type="InterPro" id="IPR027629">
    <property type="entry name" value="DevT-like"/>
</dbReference>
<dbReference type="InterPro" id="IPR029052">
    <property type="entry name" value="Metallo-depent_PP-like"/>
</dbReference>
<feature type="domain" description="Calcineurin-like phosphoesterase" evidence="1">
    <location>
        <begin position="12"/>
        <end position="232"/>
    </location>
</feature>
<dbReference type="InterPro" id="IPR004843">
    <property type="entry name" value="Calcineurin-like_PHP"/>
</dbReference>
<dbReference type="SUPFAM" id="SSF56300">
    <property type="entry name" value="Metallo-dependent phosphatases"/>
    <property type="match status" value="1"/>
</dbReference>
<accession>A0A4R5LNG7</accession>
<dbReference type="AlphaFoldDB" id="A0A4R5LNG7"/>
<dbReference type="PANTHER" id="PTHR35769:SF2">
    <property type="entry name" value="CALCINEURIN-LIKE METALLO-PHOSPHOESTERASE SUPERFAMILY PROTEIN"/>
    <property type="match status" value="1"/>
</dbReference>
<evidence type="ECO:0000259" key="1">
    <source>
        <dbReference type="Pfam" id="PF00149"/>
    </source>
</evidence>